<evidence type="ECO:0000256" key="1">
    <source>
        <dbReference type="SAM" id="Phobius"/>
    </source>
</evidence>
<evidence type="ECO:0000313" key="2">
    <source>
        <dbReference type="EMBL" id="OGE80287.1"/>
    </source>
</evidence>
<accession>A0A1F5NRJ6</accession>
<comment type="caution">
    <text evidence="2">The sequence shown here is derived from an EMBL/GenBank/DDBJ whole genome shotgun (WGS) entry which is preliminary data.</text>
</comment>
<feature type="transmembrane region" description="Helical" evidence="1">
    <location>
        <begin position="21"/>
        <end position="42"/>
    </location>
</feature>
<feature type="transmembrane region" description="Helical" evidence="1">
    <location>
        <begin position="104"/>
        <end position="123"/>
    </location>
</feature>
<gene>
    <name evidence="2" type="ORF">A2660_01125</name>
</gene>
<keyword evidence="1" id="KW-1133">Transmembrane helix</keyword>
<dbReference type="EMBL" id="MFEJ01000016">
    <property type="protein sequence ID" value="OGE80287.1"/>
    <property type="molecule type" value="Genomic_DNA"/>
</dbReference>
<reference evidence="2 3" key="1">
    <citation type="journal article" date="2016" name="Nat. Commun.">
        <title>Thousands of microbial genomes shed light on interconnected biogeochemical processes in an aquifer system.</title>
        <authorList>
            <person name="Anantharaman K."/>
            <person name="Brown C.T."/>
            <person name="Hug L.A."/>
            <person name="Sharon I."/>
            <person name="Castelle C.J."/>
            <person name="Probst A.J."/>
            <person name="Thomas B.C."/>
            <person name="Singh A."/>
            <person name="Wilkins M.J."/>
            <person name="Karaoz U."/>
            <person name="Brodie E.L."/>
            <person name="Williams K.H."/>
            <person name="Hubbard S.S."/>
            <person name="Banfield J.F."/>
        </authorList>
    </citation>
    <scope>NUCLEOTIDE SEQUENCE [LARGE SCALE GENOMIC DNA]</scope>
</reference>
<dbReference type="Proteomes" id="UP000176233">
    <property type="component" value="Unassembled WGS sequence"/>
</dbReference>
<dbReference type="AlphaFoldDB" id="A0A1F5NRJ6"/>
<sequence length="125" mass="14001">MFTTKLNEVLASKKSYIADSWNFVSLGTSGLLNIIHWTILAIKIRPGQTRVLLHYNVVTGSDLVQQSLYLYWIPLLALILLLLNVVVASIIYKKEKLAAHFINIATIPIQLIFLAATIILILANE</sequence>
<keyword evidence="1" id="KW-0472">Membrane</keyword>
<proteinExistence type="predicted"/>
<evidence type="ECO:0000313" key="3">
    <source>
        <dbReference type="Proteomes" id="UP000176233"/>
    </source>
</evidence>
<protein>
    <submittedName>
        <fullName evidence="2">Uncharacterized protein</fullName>
    </submittedName>
</protein>
<feature type="transmembrane region" description="Helical" evidence="1">
    <location>
        <begin position="69"/>
        <end position="92"/>
    </location>
</feature>
<organism evidence="2 3">
    <name type="scientific">Candidatus Doudnabacteria bacterium RIFCSPHIGHO2_01_FULL_45_18</name>
    <dbReference type="NCBI Taxonomy" id="1817823"/>
    <lineage>
        <taxon>Bacteria</taxon>
        <taxon>Candidatus Doudnaibacteriota</taxon>
    </lineage>
</organism>
<name>A0A1F5NRJ6_9BACT</name>
<keyword evidence="1" id="KW-0812">Transmembrane</keyword>